<reference evidence="1" key="1">
    <citation type="submission" date="2020-01" db="EMBL/GenBank/DDBJ databases">
        <authorList>
            <person name="Meier V. D."/>
            <person name="Meier V D."/>
        </authorList>
    </citation>
    <scope>NUCLEOTIDE SEQUENCE</scope>
    <source>
        <strain evidence="1">HLG_WM_MAG_01</strain>
    </source>
</reference>
<proteinExistence type="predicted"/>
<dbReference type="AlphaFoldDB" id="A0A6S6SET1"/>
<dbReference type="InterPro" id="IPR053841">
    <property type="entry name" value="MksE"/>
</dbReference>
<protein>
    <recommendedName>
        <fullName evidence="2">DUF4194 domain-containing protein</fullName>
    </recommendedName>
</protein>
<accession>A0A6S6SET1</accession>
<gene>
    <name evidence="1" type="ORF">HELGO_WM2431</name>
</gene>
<sequence>MDIASVFEVLSQGKIISSNSKKYSEYTRHLMDEEIFDEFYDAASTLGYILHGEGGYFYLSKKGQMNKDEMEAYITKHKDAILAISILRQLRPQLDRGSFIVYTDLIHEYKMQEKEDSSITNRLNMLVSGKGNIDLKSAFDALFDRLKKFDLIERMGDNDQDQYKVLDAIDYYIKIIELSEPNTKESK</sequence>
<evidence type="ECO:0000313" key="1">
    <source>
        <dbReference type="EMBL" id="CAA6801328.1"/>
    </source>
</evidence>
<evidence type="ECO:0008006" key="2">
    <source>
        <dbReference type="Google" id="ProtNLM"/>
    </source>
</evidence>
<dbReference type="Pfam" id="PF21980">
    <property type="entry name" value="MksE"/>
    <property type="match status" value="1"/>
</dbReference>
<dbReference type="EMBL" id="CACVAS010000020">
    <property type="protein sequence ID" value="CAA6801328.1"/>
    <property type="molecule type" value="Genomic_DNA"/>
</dbReference>
<name>A0A6S6SET1_9BACT</name>
<organism evidence="1">
    <name type="scientific">uncultured Sulfurovum sp</name>
    <dbReference type="NCBI Taxonomy" id="269237"/>
    <lineage>
        <taxon>Bacteria</taxon>
        <taxon>Pseudomonadati</taxon>
        <taxon>Campylobacterota</taxon>
        <taxon>Epsilonproteobacteria</taxon>
        <taxon>Campylobacterales</taxon>
        <taxon>Sulfurovaceae</taxon>
        <taxon>Sulfurovum</taxon>
        <taxon>environmental samples</taxon>
    </lineage>
</organism>